<evidence type="ECO:0000313" key="3">
    <source>
        <dbReference type="Proteomes" id="UP000608890"/>
    </source>
</evidence>
<keyword evidence="3" id="KW-1185">Reference proteome</keyword>
<proteinExistence type="predicted"/>
<dbReference type="AlphaFoldDB" id="A0A917X410"/>
<feature type="region of interest" description="Disordered" evidence="1">
    <location>
        <begin position="38"/>
        <end position="98"/>
    </location>
</feature>
<sequence>MVIDDQQVRLIPVTSNATAKKPGGGDIAVHVDCDWRESTASAQPHRAVRHPRSDQTQALGQGVVRHPPNLPPTAPTEVASSNLGHFLPPKGSQSNNTLIPELPVADVVCER</sequence>
<evidence type="ECO:0000256" key="1">
    <source>
        <dbReference type="SAM" id="MobiDB-lite"/>
    </source>
</evidence>
<evidence type="ECO:0000313" key="2">
    <source>
        <dbReference type="EMBL" id="GGM67917.1"/>
    </source>
</evidence>
<accession>A0A917X410</accession>
<reference evidence="2" key="1">
    <citation type="journal article" date="2014" name="Int. J. Syst. Evol. Microbiol.">
        <title>Complete genome sequence of Corynebacterium casei LMG S-19264T (=DSM 44701T), isolated from a smear-ripened cheese.</title>
        <authorList>
            <consortium name="US DOE Joint Genome Institute (JGI-PGF)"/>
            <person name="Walter F."/>
            <person name="Albersmeier A."/>
            <person name="Kalinowski J."/>
            <person name="Ruckert C."/>
        </authorList>
    </citation>
    <scope>NUCLEOTIDE SEQUENCE</scope>
    <source>
        <strain evidence="2">CGMCC 4.7312</strain>
    </source>
</reference>
<comment type="caution">
    <text evidence="2">The sequence shown here is derived from an EMBL/GenBank/DDBJ whole genome shotgun (WGS) entry which is preliminary data.</text>
</comment>
<protein>
    <submittedName>
        <fullName evidence="2">Uncharacterized protein</fullName>
    </submittedName>
</protein>
<reference evidence="2" key="2">
    <citation type="submission" date="2020-09" db="EMBL/GenBank/DDBJ databases">
        <authorList>
            <person name="Sun Q."/>
            <person name="Zhou Y."/>
        </authorList>
    </citation>
    <scope>NUCLEOTIDE SEQUENCE</scope>
    <source>
        <strain evidence="2">CGMCC 4.7312</strain>
    </source>
</reference>
<organism evidence="2 3">
    <name type="scientific">Micromonospora sonchi</name>
    <dbReference type="NCBI Taxonomy" id="1763543"/>
    <lineage>
        <taxon>Bacteria</taxon>
        <taxon>Bacillati</taxon>
        <taxon>Actinomycetota</taxon>
        <taxon>Actinomycetes</taxon>
        <taxon>Micromonosporales</taxon>
        <taxon>Micromonosporaceae</taxon>
        <taxon>Micromonospora</taxon>
    </lineage>
</organism>
<name>A0A917X410_9ACTN</name>
<dbReference type="EMBL" id="BMNB01000063">
    <property type="protein sequence ID" value="GGM67917.1"/>
    <property type="molecule type" value="Genomic_DNA"/>
</dbReference>
<gene>
    <name evidence="2" type="ORF">GCM10011608_61430</name>
</gene>
<dbReference type="Proteomes" id="UP000608890">
    <property type="component" value="Unassembled WGS sequence"/>
</dbReference>